<name>A0A1J8QKF2_9AGAM</name>
<sequence>MDPALPHYSPTKSGARMIDRDTPYHRDSSLTTVSQSSTCARVHMGSLAMFLYPRWPFRLTMISIQTKDEFNGDIWPRFERCMCVPIQTGMVKESMLTKEEKYGFLPSTSAGMAYGLWYTGFTHADPYAHRGFRIGKIASRSAVPLVSGTMTTSLISALSPENEYPRPVVSLVIGPTAARVAKLVDKVSTQTQ</sequence>
<comment type="caution">
    <text evidence="2">The sequence shown here is derived from an EMBL/GenBank/DDBJ whole genome shotgun (WGS) entry which is preliminary data.</text>
</comment>
<accession>A0A1J8QKF2</accession>
<evidence type="ECO:0000256" key="1">
    <source>
        <dbReference type="SAM" id="MobiDB-lite"/>
    </source>
</evidence>
<dbReference type="Proteomes" id="UP000183567">
    <property type="component" value="Unassembled WGS sequence"/>
</dbReference>
<gene>
    <name evidence="2" type="ORF">AZE42_07401</name>
</gene>
<organism evidence="2 3">
    <name type="scientific">Rhizopogon vesiculosus</name>
    <dbReference type="NCBI Taxonomy" id="180088"/>
    <lineage>
        <taxon>Eukaryota</taxon>
        <taxon>Fungi</taxon>
        <taxon>Dikarya</taxon>
        <taxon>Basidiomycota</taxon>
        <taxon>Agaricomycotina</taxon>
        <taxon>Agaricomycetes</taxon>
        <taxon>Agaricomycetidae</taxon>
        <taxon>Boletales</taxon>
        <taxon>Suillineae</taxon>
        <taxon>Rhizopogonaceae</taxon>
        <taxon>Rhizopogon</taxon>
    </lineage>
</organism>
<dbReference type="AlphaFoldDB" id="A0A1J8QKF2"/>
<evidence type="ECO:0000313" key="2">
    <source>
        <dbReference type="EMBL" id="OJA21429.1"/>
    </source>
</evidence>
<protein>
    <submittedName>
        <fullName evidence="2">Uncharacterized protein</fullName>
    </submittedName>
</protein>
<reference evidence="2 3" key="1">
    <citation type="submission" date="2016-03" db="EMBL/GenBank/DDBJ databases">
        <title>Comparative genomics of the ectomycorrhizal sister species Rhizopogon vinicolor and Rhizopogon vesiculosus (Basidiomycota: Boletales) reveals a divergence of the mating type B locus.</title>
        <authorList>
            <person name="Mujic A.B."/>
            <person name="Kuo A."/>
            <person name="Tritt A."/>
            <person name="Lipzen A."/>
            <person name="Chen C."/>
            <person name="Johnson J."/>
            <person name="Sharma A."/>
            <person name="Barry K."/>
            <person name="Grigoriev I.V."/>
            <person name="Spatafora J.W."/>
        </authorList>
    </citation>
    <scope>NUCLEOTIDE SEQUENCE [LARGE SCALE GENOMIC DNA]</scope>
    <source>
        <strain evidence="2 3">AM-OR11-056</strain>
    </source>
</reference>
<proteinExistence type="predicted"/>
<dbReference type="STRING" id="180088.A0A1J8QKF2"/>
<feature type="region of interest" description="Disordered" evidence="1">
    <location>
        <begin position="1"/>
        <end position="22"/>
    </location>
</feature>
<keyword evidence="3" id="KW-1185">Reference proteome</keyword>
<dbReference type="OrthoDB" id="9995434at2759"/>
<evidence type="ECO:0000313" key="3">
    <source>
        <dbReference type="Proteomes" id="UP000183567"/>
    </source>
</evidence>
<dbReference type="EMBL" id="LVVM01000150">
    <property type="protein sequence ID" value="OJA21429.1"/>
    <property type="molecule type" value="Genomic_DNA"/>
</dbReference>